<keyword evidence="10" id="KW-0472">Membrane</keyword>
<evidence type="ECO:0000256" key="2">
    <source>
        <dbReference type="ARBA" id="ARBA00012438"/>
    </source>
</evidence>
<gene>
    <name evidence="13" type="ORF">DF188_00900</name>
</gene>
<dbReference type="InterPro" id="IPR003594">
    <property type="entry name" value="HATPase_dom"/>
</dbReference>
<dbReference type="InterPro" id="IPR036890">
    <property type="entry name" value="HATPase_C_sf"/>
</dbReference>
<feature type="coiled-coil region" evidence="9">
    <location>
        <begin position="253"/>
        <end position="280"/>
    </location>
</feature>
<dbReference type="Gene3D" id="3.30.450.20">
    <property type="entry name" value="PAS domain"/>
    <property type="match status" value="2"/>
</dbReference>
<evidence type="ECO:0000256" key="8">
    <source>
        <dbReference type="ARBA" id="ARBA00023012"/>
    </source>
</evidence>
<evidence type="ECO:0000256" key="6">
    <source>
        <dbReference type="ARBA" id="ARBA00022777"/>
    </source>
</evidence>
<dbReference type="CDD" id="cd00130">
    <property type="entry name" value="PAS"/>
    <property type="match status" value="2"/>
</dbReference>
<dbReference type="SUPFAM" id="SSF55785">
    <property type="entry name" value="PYP-like sensor domain (PAS domain)"/>
    <property type="match status" value="2"/>
</dbReference>
<dbReference type="PROSITE" id="PS50109">
    <property type="entry name" value="HIS_KIN"/>
    <property type="match status" value="1"/>
</dbReference>
<dbReference type="InterPro" id="IPR035965">
    <property type="entry name" value="PAS-like_dom_sf"/>
</dbReference>
<dbReference type="PRINTS" id="PR00344">
    <property type="entry name" value="BCTRLSENSOR"/>
</dbReference>
<dbReference type="SMART" id="SM00091">
    <property type="entry name" value="PAS"/>
    <property type="match status" value="2"/>
</dbReference>
<evidence type="ECO:0000313" key="13">
    <source>
        <dbReference type="EMBL" id="PWE23263.1"/>
    </source>
</evidence>
<keyword evidence="4" id="KW-0808">Transferase</keyword>
<dbReference type="NCBIfam" id="TIGR00229">
    <property type="entry name" value="sensory_box"/>
    <property type="match status" value="2"/>
</dbReference>
<protein>
    <recommendedName>
        <fullName evidence="2">histidine kinase</fullName>
        <ecNumber evidence="2">2.7.13.3</ecNumber>
    </recommendedName>
</protein>
<accession>A0A2U2C2Q8</accession>
<feature type="domain" description="Histidine kinase" evidence="11">
    <location>
        <begin position="562"/>
        <end position="789"/>
    </location>
</feature>
<keyword evidence="9" id="KW-0175">Coiled coil</keyword>
<dbReference type="RefSeq" id="WP_109076546.1">
    <property type="nucleotide sequence ID" value="NZ_QEYI01000001.1"/>
</dbReference>
<dbReference type="SMART" id="SM00387">
    <property type="entry name" value="HATPase_c"/>
    <property type="match status" value="1"/>
</dbReference>
<keyword evidence="7" id="KW-0067">ATP-binding</keyword>
<dbReference type="AlphaFoldDB" id="A0A2U2C2Q8"/>
<dbReference type="InterPro" id="IPR004358">
    <property type="entry name" value="Sig_transdc_His_kin-like_C"/>
</dbReference>
<keyword evidence="5" id="KW-0547">Nucleotide-binding</keyword>
<dbReference type="PROSITE" id="PS50112">
    <property type="entry name" value="PAS"/>
    <property type="match status" value="2"/>
</dbReference>
<dbReference type="Pfam" id="PF13426">
    <property type="entry name" value="PAS_9"/>
    <property type="match status" value="2"/>
</dbReference>
<name>A0A2U2C2Q8_9BACT</name>
<evidence type="ECO:0000313" key="14">
    <source>
        <dbReference type="Proteomes" id="UP000245014"/>
    </source>
</evidence>
<dbReference type="STRING" id="28200.GCA_001572935_00650"/>
<dbReference type="SUPFAM" id="SSF55874">
    <property type="entry name" value="ATPase domain of HSP90 chaperone/DNA topoisomerase II/histidine kinase"/>
    <property type="match status" value="1"/>
</dbReference>
<keyword evidence="8" id="KW-0902">Two-component regulatory system</keyword>
<feature type="transmembrane region" description="Helical" evidence="10">
    <location>
        <begin position="234"/>
        <end position="254"/>
    </location>
</feature>
<feature type="transmembrane region" description="Helical" evidence="10">
    <location>
        <begin position="6"/>
        <end position="25"/>
    </location>
</feature>
<dbReference type="InterPro" id="IPR005467">
    <property type="entry name" value="His_kinase_dom"/>
</dbReference>
<dbReference type="EC" id="2.7.13.3" evidence="2"/>
<evidence type="ECO:0000256" key="3">
    <source>
        <dbReference type="ARBA" id="ARBA00022553"/>
    </source>
</evidence>
<keyword evidence="3" id="KW-0597">Phosphoprotein</keyword>
<dbReference type="CDD" id="cd00082">
    <property type="entry name" value="HisKA"/>
    <property type="match status" value="1"/>
</dbReference>
<dbReference type="Gene3D" id="1.10.287.130">
    <property type="match status" value="1"/>
</dbReference>
<dbReference type="Gene3D" id="3.30.565.10">
    <property type="entry name" value="Histidine kinase-like ATPase, C-terminal domain"/>
    <property type="match status" value="1"/>
</dbReference>
<evidence type="ECO:0000256" key="7">
    <source>
        <dbReference type="ARBA" id="ARBA00022840"/>
    </source>
</evidence>
<comment type="caution">
    <text evidence="13">The sequence shown here is derived from an EMBL/GenBank/DDBJ whole genome shotgun (WGS) entry which is preliminary data.</text>
</comment>
<evidence type="ECO:0000256" key="5">
    <source>
        <dbReference type="ARBA" id="ARBA00022741"/>
    </source>
</evidence>
<dbReference type="InterPro" id="IPR000014">
    <property type="entry name" value="PAS"/>
</dbReference>
<dbReference type="Proteomes" id="UP000245014">
    <property type="component" value="Unassembled WGS sequence"/>
</dbReference>
<feature type="domain" description="PAS" evidence="12">
    <location>
        <begin position="403"/>
        <end position="476"/>
    </location>
</feature>
<evidence type="ECO:0000256" key="1">
    <source>
        <dbReference type="ARBA" id="ARBA00000085"/>
    </source>
</evidence>
<dbReference type="EMBL" id="QEYI01000001">
    <property type="protein sequence ID" value="PWE23263.1"/>
    <property type="molecule type" value="Genomic_DNA"/>
</dbReference>
<reference evidence="13 14" key="1">
    <citation type="submission" date="2018-05" db="EMBL/GenBank/DDBJ databases">
        <title>Antimicrobial susceptibility testing and genomic analysis of Arcobacter skirrowii strains and one Arcobacter butzleri isolated from German poultry farms.</title>
        <authorList>
            <person name="Haenel I."/>
            <person name="Hotzel H."/>
            <person name="Tomaso H."/>
            <person name="Busch A."/>
        </authorList>
    </citation>
    <scope>NUCLEOTIDE SEQUENCE [LARGE SCALE GENOMIC DNA]</scope>
    <source>
        <strain evidence="14">v</strain>
    </source>
</reference>
<keyword evidence="6 13" id="KW-0418">Kinase</keyword>
<dbReference type="SMART" id="SM00388">
    <property type="entry name" value="HisKA"/>
    <property type="match status" value="1"/>
</dbReference>
<dbReference type="Pfam" id="PF02518">
    <property type="entry name" value="HATPase_c"/>
    <property type="match status" value="1"/>
</dbReference>
<evidence type="ECO:0000256" key="9">
    <source>
        <dbReference type="SAM" id="Coils"/>
    </source>
</evidence>
<organism evidence="13 14">
    <name type="scientific">Aliarcobacter skirrowii</name>
    <dbReference type="NCBI Taxonomy" id="28200"/>
    <lineage>
        <taxon>Bacteria</taxon>
        <taxon>Pseudomonadati</taxon>
        <taxon>Campylobacterota</taxon>
        <taxon>Epsilonproteobacteria</taxon>
        <taxon>Campylobacterales</taxon>
        <taxon>Arcobacteraceae</taxon>
        <taxon>Aliarcobacter</taxon>
    </lineage>
</organism>
<dbReference type="SUPFAM" id="SSF47384">
    <property type="entry name" value="Homodimeric domain of signal transducing histidine kinase"/>
    <property type="match status" value="1"/>
</dbReference>
<evidence type="ECO:0000259" key="11">
    <source>
        <dbReference type="PROSITE" id="PS50109"/>
    </source>
</evidence>
<dbReference type="PANTHER" id="PTHR43065:SF46">
    <property type="entry name" value="C4-DICARBOXYLATE TRANSPORT SENSOR PROTEIN DCTB"/>
    <property type="match status" value="1"/>
</dbReference>
<keyword evidence="10" id="KW-1133">Transmembrane helix</keyword>
<evidence type="ECO:0000256" key="4">
    <source>
        <dbReference type="ARBA" id="ARBA00022679"/>
    </source>
</evidence>
<dbReference type="GO" id="GO:0005524">
    <property type="term" value="F:ATP binding"/>
    <property type="evidence" value="ECO:0007669"/>
    <property type="project" value="UniProtKB-KW"/>
</dbReference>
<proteinExistence type="predicted"/>
<evidence type="ECO:0000259" key="12">
    <source>
        <dbReference type="PROSITE" id="PS50112"/>
    </source>
</evidence>
<keyword evidence="10" id="KW-0812">Transmembrane</keyword>
<dbReference type="InterPro" id="IPR003661">
    <property type="entry name" value="HisK_dim/P_dom"/>
</dbReference>
<dbReference type="Pfam" id="PF00512">
    <property type="entry name" value="HisKA"/>
    <property type="match status" value="1"/>
</dbReference>
<dbReference type="InterPro" id="IPR036097">
    <property type="entry name" value="HisK_dim/P_sf"/>
</dbReference>
<evidence type="ECO:0000256" key="10">
    <source>
        <dbReference type="SAM" id="Phobius"/>
    </source>
</evidence>
<sequence length="793" mass="93618">MRLPFYIKIFFTFLIFFLFLFAFFLNSFYNYHSSYIQTNNQQISKTILENQEDKLLNFLDVYRQKISIVESTIDSLKTQDDIFNFIKNRVLNDKNILEFKSLGFNSKDRYILQNSQNSNLRLQTNYNKEYFKTLRTLNLNEEYIFLDENNKNILNFAIRAKKEFFILKIDMRDLFTNQNEKLIFLNRYEIQESIDLNDFIYKRVDLNDSDFYLFLVKKDKESYKYFLFNNFSNLLYVTLFLSLIFSVITTLLIAENNKKIETKKEELDISNQEYNDILNKNSEIMDRYILFIRVDFDGVIRDISSAFSSFLGYSKSELLGHKYKRLINRNLKKVIKKTVEKSYVNKSLSLKNIQGFKKNGDRFFVDIFVEIINDEFEQYLNIICIDSTDKMKIEDLYFNLNNQVQIYNSIFENVHSGIALLNKDFKFIKVNSQLCEFLGYEEIELIRLSPLNLILSDSKKELKKLLNAMSDLIKVQKIEKIFIKKDGSKIHLELSLRLLREKEQIIFIVNSLEDKRVLQELNLNLETRIKQELAKSKAKEKIHLEEQIKSAKLSYIGSLAAGITHEINTPLTYVKGNLELMTYDINDLEDTKIKERMLQDSKKMKDGIDRIANIVESMREVTHSKASNKEKINIYQTIQTALTIAQNRAKHISKIYLNDTLFDLDDKTIFNKTIYFYGQKQKIEQVWIIIINNALDELEKIEDYDKRWLKIEVSTFEKDIIIRFKDSAGGIKNEAMKKLFEPFNSQKEKGGMGIGLSIAKNIIEENGGFIDAYNGEFGAIFEIRLKFLKEDIV</sequence>
<feature type="domain" description="PAS" evidence="12">
    <location>
        <begin position="291"/>
        <end position="346"/>
    </location>
</feature>
<dbReference type="PANTHER" id="PTHR43065">
    <property type="entry name" value="SENSOR HISTIDINE KINASE"/>
    <property type="match status" value="1"/>
</dbReference>
<dbReference type="GO" id="GO:0000155">
    <property type="term" value="F:phosphorelay sensor kinase activity"/>
    <property type="evidence" value="ECO:0007669"/>
    <property type="project" value="InterPro"/>
</dbReference>
<comment type="catalytic activity">
    <reaction evidence="1">
        <text>ATP + protein L-histidine = ADP + protein N-phospho-L-histidine.</text>
        <dbReference type="EC" id="2.7.13.3"/>
    </reaction>
</comment>